<accession>A0ABD2MAD4</accession>
<dbReference type="Proteomes" id="UP001620626">
    <property type="component" value="Unassembled WGS sequence"/>
</dbReference>
<protein>
    <submittedName>
        <fullName evidence="1">Uncharacterized protein</fullName>
    </submittedName>
</protein>
<proteinExistence type="predicted"/>
<dbReference type="EMBL" id="JBICBT010000072">
    <property type="protein sequence ID" value="KAL3124472.1"/>
    <property type="molecule type" value="Genomic_DNA"/>
</dbReference>
<organism evidence="1 2">
    <name type="scientific">Heterodera trifolii</name>
    <dbReference type="NCBI Taxonomy" id="157864"/>
    <lineage>
        <taxon>Eukaryota</taxon>
        <taxon>Metazoa</taxon>
        <taxon>Ecdysozoa</taxon>
        <taxon>Nematoda</taxon>
        <taxon>Chromadorea</taxon>
        <taxon>Rhabditida</taxon>
        <taxon>Tylenchina</taxon>
        <taxon>Tylenchomorpha</taxon>
        <taxon>Tylenchoidea</taxon>
        <taxon>Heteroderidae</taxon>
        <taxon>Heteroderinae</taxon>
        <taxon>Heterodera</taxon>
    </lineage>
</organism>
<dbReference type="AlphaFoldDB" id="A0ABD2MAD4"/>
<keyword evidence="2" id="KW-1185">Reference proteome</keyword>
<name>A0ABD2MAD4_9BILA</name>
<evidence type="ECO:0000313" key="2">
    <source>
        <dbReference type="Proteomes" id="UP001620626"/>
    </source>
</evidence>
<reference evidence="1 2" key="1">
    <citation type="submission" date="2024-10" db="EMBL/GenBank/DDBJ databases">
        <authorList>
            <person name="Kim D."/>
        </authorList>
    </citation>
    <scope>NUCLEOTIDE SEQUENCE [LARGE SCALE GENOMIC DNA]</scope>
    <source>
        <strain evidence="1">BH-2024</strain>
    </source>
</reference>
<evidence type="ECO:0000313" key="1">
    <source>
        <dbReference type="EMBL" id="KAL3124472.1"/>
    </source>
</evidence>
<gene>
    <name evidence="1" type="ORF">niasHT_003229</name>
</gene>
<comment type="caution">
    <text evidence="1">The sequence shown here is derived from an EMBL/GenBank/DDBJ whole genome shotgun (WGS) entry which is preliminary data.</text>
</comment>
<sequence>MHLFSVVDPSTGYGYYGQPSAGYNNHGQFGGFHQQPPASYDYPHTQMATLITISHVHMAILIARTQLSALITISHIHMTILVGRNQSAFLSIRPHTQITATKKKPSAQKTQVT</sequence>